<dbReference type="InterPro" id="IPR029471">
    <property type="entry name" value="HNH_5"/>
</dbReference>
<dbReference type="InterPro" id="IPR003615">
    <property type="entry name" value="HNH_nuc"/>
</dbReference>
<dbReference type="CDD" id="cd00085">
    <property type="entry name" value="HNHc"/>
    <property type="match status" value="1"/>
</dbReference>
<gene>
    <name evidence="2" type="ORF">HY912_00460</name>
</gene>
<dbReference type="AlphaFoldDB" id="A0A9D6UXW8"/>
<evidence type="ECO:0000313" key="3">
    <source>
        <dbReference type="Proteomes" id="UP000807825"/>
    </source>
</evidence>
<keyword evidence="2" id="KW-0378">Hydrolase</keyword>
<reference evidence="2" key="1">
    <citation type="submission" date="2020-07" db="EMBL/GenBank/DDBJ databases">
        <title>Huge and variable diversity of episymbiotic CPR bacteria and DPANN archaea in groundwater ecosystems.</title>
        <authorList>
            <person name="He C.Y."/>
            <person name="Keren R."/>
            <person name="Whittaker M."/>
            <person name="Farag I.F."/>
            <person name="Doudna J."/>
            <person name="Cate J.H.D."/>
            <person name="Banfield J.F."/>
        </authorList>
    </citation>
    <scope>NUCLEOTIDE SEQUENCE</scope>
    <source>
        <strain evidence="2">NC_groundwater_1664_Pr3_B-0.1um_52_9</strain>
    </source>
</reference>
<keyword evidence="2" id="KW-0540">Nuclease</keyword>
<dbReference type="Proteomes" id="UP000807825">
    <property type="component" value="Unassembled WGS sequence"/>
</dbReference>
<dbReference type="GO" id="GO:0004519">
    <property type="term" value="F:endonuclease activity"/>
    <property type="evidence" value="ECO:0007669"/>
    <property type="project" value="UniProtKB-KW"/>
</dbReference>
<organism evidence="2 3">
    <name type="scientific">Desulfomonile tiedjei</name>
    <dbReference type="NCBI Taxonomy" id="2358"/>
    <lineage>
        <taxon>Bacteria</taxon>
        <taxon>Pseudomonadati</taxon>
        <taxon>Thermodesulfobacteriota</taxon>
        <taxon>Desulfomonilia</taxon>
        <taxon>Desulfomonilales</taxon>
        <taxon>Desulfomonilaceae</taxon>
        <taxon>Desulfomonile</taxon>
    </lineage>
</organism>
<accession>A0A9D6UXW8</accession>
<sequence length="171" mass="19630">MTSMEAVIVINASYEFLGLVSWQRAMGLLFSGKVEVVKESSRIVKTVTRTFRVPAVIRLVKFIRKIYKREVPFSRKNILIRDGCQCQYCGDEFVSGDLTIDHIIPKVQGGNNDWTNVVACCRSCNVRKGGRTPRQAGMQLVRKPFKPTIMEFINLYLKRRFGMELSQIIDY</sequence>
<dbReference type="PANTHER" id="PTHR33877:SF2">
    <property type="entry name" value="OS07G0170200 PROTEIN"/>
    <property type="match status" value="1"/>
</dbReference>
<feature type="domain" description="HNH nuclease" evidence="1">
    <location>
        <begin position="73"/>
        <end position="126"/>
    </location>
</feature>
<dbReference type="InterPro" id="IPR052892">
    <property type="entry name" value="NA-targeting_endonuclease"/>
</dbReference>
<evidence type="ECO:0000313" key="2">
    <source>
        <dbReference type="EMBL" id="MBI5247939.1"/>
    </source>
</evidence>
<dbReference type="EMBL" id="JACRDE010000016">
    <property type="protein sequence ID" value="MBI5247939.1"/>
    <property type="molecule type" value="Genomic_DNA"/>
</dbReference>
<keyword evidence="2" id="KW-0255">Endonuclease</keyword>
<proteinExistence type="predicted"/>
<comment type="caution">
    <text evidence="2">The sequence shown here is derived from an EMBL/GenBank/DDBJ whole genome shotgun (WGS) entry which is preliminary data.</text>
</comment>
<dbReference type="Pfam" id="PF14279">
    <property type="entry name" value="HNH_5"/>
    <property type="match status" value="1"/>
</dbReference>
<dbReference type="SMART" id="SM00507">
    <property type="entry name" value="HNHc"/>
    <property type="match status" value="1"/>
</dbReference>
<evidence type="ECO:0000259" key="1">
    <source>
        <dbReference type="SMART" id="SM00507"/>
    </source>
</evidence>
<name>A0A9D6UXW8_9BACT</name>
<dbReference type="Gene3D" id="1.10.30.50">
    <property type="match status" value="1"/>
</dbReference>
<dbReference type="PANTHER" id="PTHR33877">
    <property type="entry name" value="SLL1193 PROTEIN"/>
    <property type="match status" value="1"/>
</dbReference>
<protein>
    <submittedName>
        <fullName evidence="2">HNH endonuclease</fullName>
    </submittedName>
</protein>